<evidence type="ECO:0000259" key="2">
    <source>
        <dbReference type="Pfam" id="PF02517"/>
    </source>
</evidence>
<dbReference type="GO" id="GO:0080120">
    <property type="term" value="P:CAAX-box protein maturation"/>
    <property type="evidence" value="ECO:0007669"/>
    <property type="project" value="UniProtKB-ARBA"/>
</dbReference>
<keyword evidence="1" id="KW-1133">Transmembrane helix</keyword>
<dbReference type="RefSeq" id="WP_103082348.1">
    <property type="nucleotide sequence ID" value="NZ_NIOJ01000040.1"/>
</dbReference>
<gene>
    <name evidence="3" type="ORF">CDQ84_13940</name>
</gene>
<dbReference type="GO" id="GO:0004175">
    <property type="term" value="F:endopeptidase activity"/>
    <property type="evidence" value="ECO:0007669"/>
    <property type="project" value="UniProtKB-ARBA"/>
</dbReference>
<name>A0A2K2FEC3_9CLOT</name>
<accession>A0A2K2FEC3</accession>
<dbReference type="KEGG" id="cthd:CDO33_18865"/>
<keyword evidence="1" id="KW-0472">Membrane</keyword>
<dbReference type="PANTHER" id="PTHR36435">
    <property type="entry name" value="SLR1288 PROTEIN"/>
    <property type="match status" value="1"/>
</dbReference>
<dbReference type="EMBL" id="NIOJ01000040">
    <property type="protein sequence ID" value="PNT97141.1"/>
    <property type="molecule type" value="Genomic_DNA"/>
</dbReference>
<dbReference type="AlphaFoldDB" id="A0A2K2FEC3"/>
<proteinExistence type="predicted"/>
<dbReference type="Pfam" id="PF02517">
    <property type="entry name" value="Rce1-like"/>
    <property type="match status" value="1"/>
</dbReference>
<comment type="caution">
    <text evidence="3">The sequence shown here is derived from an EMBL/GenBank/DDBJ whole genome shotgun (WGS) entry which is preliminary data.</text>
</comment>
<protein>
    <recommendedName>
        <fullName evidence="2">CAAX prenyl protease 2/Lysostaphin resistance protein A-like domain-containing protein</fullName>
    </recommendedName>
</protein>
<feature type="transmembrane region" description="Helical" evidence="1">
    <location>
        <begin position="102"/>
        <end position="123"/>
    </location>
</feature>
<evidence type="ECO:0000313" key="4">
    <source>
        <dbReference type="Proteomes" id="UP000236151"/>
    </source>
</evidence>
<dbReference type="InterPro" id="IPR052710">
    <property type="entry name" value="CAAX_protease"/>
</dbReference>
<keyword evidence="4" id="KW-1185">Reference proteome</keyword>
<keyword evidence="1" id="KW-0812">Transmembrane</keyword>
<dbReference type="Proteomes" id="UP000236151">
    <property type="component" value="Unassembled WGS sequence"/>
</dbReference>
<feature type="transmembrane region" description="Helical" evidence="1">
    <location>
        <begin position="143"/>
        <end position="162"/>
    </location>
</feature>
<feature type="transmembrane region" description="Helical" evidence="1">
    <location>
        <begin position="61"/>
        <end position="81"/>
    </location>
</feature>
<feature type="domain" description="CAAX prenyl protease 2/Lysostaphin resistance protein A-like" evidence="2">
    <location>
        <begin position="142"/>
        <end position="229"/>
    </location>
</feature>
<feature type="transmembrane region" description="Helical" evidence="1">
    <location>
        <begin position="248"/>
        <end position="266"/>
    </location>
</feature>
<feature type="transmembrane region" description="Helical" evidence="1">
    <location>
        <begin position="12"/>
        <end position="34"/>
    </location>
</feature>
<dbReference type="InterPro" id="IPR003675">
    <property type="entry name" value="Rce1/LyrA-like_dom"/>
</dbReference>
<dbReference type="OrthoDB" id="9782250at2"/>
<evidence type="ECO:0000256" key="1">
    <source>
        <dbReference type="SAM" id="Phobius"/>
    </source>
</evidence>
<reference evidence="3 4" key="1">
    <citation type="submission" date="2017-06" db="EMBL/GenBank/DDBJ databases">
        <title>Investigating the central metabolism of Clostridium thermosuccinogenes.</title>
        <authorList>
            <person name="Koendjbiharie J.G."/>
            <person name="van Kranenburg R."/>
        </authorList>
    </citation>
    <scope>NUCLEOTIDE SEQUENCE [LARGE SCALE GENOMIC DNA]</scope>
    <source>
        <strain evidence="3 4">DSM 5806</strain>
    </source>
</reference>
<evidence type="ECO:0000313" key="3">
    <source>
        <dbReference type="EMBL" id="PNT97141.1"/>
    </source>
</evidence>
<organism evidence="3 4">
    <name type="scientific">Clostridium thermosuccinogenes</name>
    <dbReference type="NCBI Taxonomy" id="84032"/>
    <lineage>
        <taxon>Bacteria</taxon>
        <taxon>Bacillati</taxon>
        <taxon>Bacillota</taxon>
        <taxon>Clostridia</taxon>
        <taxon>Eubacteriales</taxon>
        <taxon>Clostridiaceae</taxon>
        <taxon>Clostridium</taxon>
    </lineage>
</organism>
<dbReference type="PANTHER" id="PTHR36435:SF1">
    <property type="entry name" value="CAAX AMINO TERMINAL PROTEASE FAMILY PROTEIN"/>
    <property type="match status" value="1"/>
</dbReference>
<sequence length="276" mass="31099">MKYLKMSAFILLYMAVYFIISNYIGFVFGIFYMIKEIIVNPDVFLYGSPDAFMDTFVKNSVWFMAIAALVSFPIYAFILWLRKQNIFRVCGFSGISVKDMAITALMGISLNFVIEYLVAISSLNDLSPSVQQMFSQIFDGNSFVVILIAIGIVGPFIEEVIFRGLILNELRRNIPLTAAVIIQAVLFGAYHMNLTQGIYATLLGIILAQACIKMKSIWAPILIHMLFNSTSVVLAKLIDPYILMTYQYFILAGSVILLVFTSILAWRGKKSIVNIY</sequence>